<name>A0A0U2XEW4_9MICC</name>
<dbReference type="AlphaFoldDB" id="A0A0U2XEW4"/>
<proteinExistence type="predicted"/>
<sequence>MAGYVIEDAPDYQVLKMSREKIGPSHGTTHDEHFVLPPSLSIHIPVLSFVAEKTEGAQLRITVNGRQIYDRALSDGDDRCIQEAFLGHYLTEGENHIIFEAVTGIVHFKNVVLWYKRTQNVTFQWPPGWPWLRTTFRKTKP</sequence>
<accession>A0A0U2XEW4</accession>
<reference evidence="1 2" key="1">
    <citation type="submission" date="2015-12" db="EMBL/GenBank/DDBJ databases">
        <authorList>
            <person name="Shamseldin A."/>
            <person name="Moawad H."/>
            <person name="Abd El-Rahim W.M."/>
            <person name="Sadowsky M.J."/>
        </authorList>
    </citation>
    <scope>NUCLEOTIDE SEQUENCE [LARGE SCALE GENOMIC DNA]</scope>
    <source>
        <strain evidence="1 2">Ar51</strain>
    </source>
</reference>
<evidence type="ECO:0000313" key="2">
    <source>
        <dbReference type="Proteomes" id="UP000065151"/>
    </source>
</evidence>
<dbReference type="RefSeq" id="WP_058931535.1">
    <property type="nucleotide sequence ID" value="NZ_CP013747.1"/>
</dbReference>
<gene>
    <name evidence="1" type="ORF">AU252_15730</name>
</gene>
<dbReference type="Proteomes" id="UP000065151">
    <property type="component" value="Chromosome"/>
</dbReference>
<evidence type="ECO:0000313" key="1">
    <source>
        <dbReference type="EMBL" id="ALV42418.1"/>
    </source>
</evidence>
<dbReference type="EMBL" id="CP013747">
    <property type="protein sequence ID" value="ALV42418.1"/>
    <property type="molecule type" value="Genomic_DNA"/>
</dbReference>
<organism evidence="1">
    <name type="scientific">Pseudarthrobacter sulfonivorans</name>
    <dbReference type="NCBI Taxonomy" id="121292"/>
    <lineage>
        <taxon>Bacteria</taxon>
        <taxon>Bacillati</taxon>
        <taxon>Actinomycetota</taxon>
        <taxon>Actinomycetes</taxon>
        <taxon>Micrococcales</taxon>
        <taxon>Micrococcaceae</taxon>
        <taxon>Pseudarthrobacter</taxon>
    </lineage>
</organism>
<protein>
    <submittedName>
        <fullName evidence="1">Uncharacterized protein</fullName>
    </submittedName>
</protein>
<dbReference type="KEGG" id="psul:AU252_15730"/>